<dbReference type="Gene3D" id="3.40.30.10">
    <property type="entry name" value="Glutaredoxin"/>
    <property type="match status" value="1"/>
</dbReference>
<dbReference type="EMBL" id="LT608276">
    <property type="protein sequence ID" value="SCO62197.1"/>
    <property type="molecule type" value="Genomic_DNA"/>
</dbReference>
<evidence type="ECO:0000313" key="7">
    <source>
        <dbReference type="Proteomes" id="UP000219860"/>
    </source>
</evidence>
<dbReference type="Proteomes" id="UP000219974">
    <property type="component" value="Chromosome 12"/>
</dbReference>
<evidence type="ECO:0000313" key="2">
    <source>
        <dbReference type="EMBL" id="CXI83965.1"/>
    </source>
</evidence>
<protein>
    <recommendedName>
        <fullName evidence="10">Thioredoxin-like protein</fullName>
    </recommendedName>
</protein>
<evidence type="ECO:0000313" key="9">
    <source>
        <dbReference type="Proteomes" id="UP000220214"/>
    </source>
</evidence>
<dbReference type="EMBL" id="LT614638">
    <property type="protein sequence ID" value="SCN27479.1"/>
    <property type="molecule type" value="Genomic_DNA"/>
</dbReference>
<reference evidence="2 6" key="1">
    <citation type="submission" date="2016-02" db="EMBL/GenBank/DDBJ databases">
        <authorList>
            <consortium name="Pathogen Informatics"/>
        </authorList>
    </citation>
    <scope>NUCLEOTIDE SEQUENCE [LARGE SCALE GENOMIC DNA]</scope>
    <source>
        <strain evidence="2 6">K173</strain>
        <strain evidence="3 9">NK65e</strain>
        <strain evidence="5 7">SP11 Antwerpcl1</strain>
        <strain evidence="4 8">SP11 RLL</strain>
    </source>
</reference>
<name>A0A0Y9YW77_PLABE</name>
<dbReference type="InterPro" id="IPR036249">
    <property type="entry name" value="Thioredoxin-like_sf"/>
</dbReference>
<feature type="transmembrane region" description="Helical" evidence="1">
    <location>
        <begin position="20"/>
        <end position="43"/>
    </location>
</feature>
<keyword evidence="1" id="KW-0472">Membrane</keyword>
<dbReference type="EMBL" id="LT608260">
    <property type="protein sequence ID" value="SCO63906.1"/>
    <property type="molecule type" value="Genomic_DNA"/>
</dbReference>
<dbReference type="SUPFAM" id="SSF52833">
    <property type="entry name" value="Thioredoxin-like"/>
    <property type="match status" value="1"/>
</dbReference>
<keyword evidence="1" id="KW-1133">Transmembrane helix</keyword>
<dbReference type="Proteomes" id="UP000069549">
    <property type="component" value="Chromosome 12"/>
</dbReference>
<sequence length="202" mass="24251">MYIYTFIYLYMSRILRRMLFLPLFSTAIIYLFIRNSLLSYIFIKHNNVVNCLSKRNQTIWSTILSEKNISTNNTNRMREKNGSTRKRNKINSIFFLNLKKKKLPHLLAFHSEDCEYCNSMEPLLKKLKDEEGIEFLKLEMYENSYNFELLQQLDYNNLCGGLPYYYNLKTHYNICGATTYHNLRKWAFDKKCNPNEPPNDEI</sequence>
<evidence type="ECO:0000313" key="3">
    <source>
        <dbReference type="EMBL" id="SCN27479.1"/>
    </source>
</evidence>
<dbReference type="Proteomes" id="UP000220214">
    <property type="component" value="Chromosome 12"/>
</dbReference>
<organism evidence="2 6">
    <name type="scientific">Plasmodium berghei</name>
    <dbReference type="NCBI Taxonomy" id="5821"/>
    <lineage>
        <taxon>Eukaryota</taxon>
        <taxon>Sar</taxon>
        <taxon>Alveolata</taxon>
        <taxon>Apicomplexa</taxon>
        <taxon>Aconoidasida</taxon>
        <taxon>Haemosporida</taxon>
        <taxon>Plasmodiidae</taxon>
        <taxon>Plasmodium</taxon>
        <taxon>Plasmodium (Vinckeia)</taxon>
    </lineage>
</organism>
<gene>
    <name evidence="2" type="ORF">PBK173_000356700</name>
    <name evidence="3" type="ORF">PBNK65E_000347400</name>
    <name evidence="5" type="ORF">PBSP11A_000347600</name>
    <name evidence="4" type="ORF">PBSP11RLL_000347400</name>
</gene>
<dbReference type="OrthoDB" id="412254at2759"/>
<evidence type="ECO:0000256" key="1">
    <source>
        <dbReference type="SAM" id="Phobius"/>
    </source>
</evidence>
<evidence type="ECO:0000313" key="6">
    <source>
        <dbReference type="Proteomes" id="UP000069549"/>
    </source>
</evidence>
<keyword evidence="1" id="KW-0812">Transmembrane</keyword>
<dbReference type="AlphaFoldDB" id="A0A0Y9YW77"/>
<dbReference type="VEuPathDB" id="PlasmoDB:PBANKA_1243700"/>
<accession>A0A0Y9YW77</accession>
<proteinExistence type="predicted"/>
<dbReference type="OMA" id="CNSMEPL"/>
<dbReference type="EMBL" id="LT160032">
    <property type="protein sequence ID" value="CXI83965.1"/>
    <property type="molecule type" value="Genomic_DNA"/>
</dbReference>
<dbReference type="Proteomes" id="UP000219860">
    <property type="component" value="Chromosome 12"/>
</dbReference>
<evidence type="ECO:0000313" key="8">
    <source>
        <dbReference type="Proteomes" id="UP000219974"/>
    </source>
</evidence>
<evidence type="ECO:0000313" key="4">
    <source>
        <dbReference type="EMBL" id="SCO62197.1"/>
    </source>
</evidence>
<evidence type="ECO:0000313" key="5">
    <source>
        <dbReference type="EMBL" id="SCO63906.1"/>
    </source>
</evidence>
<evidence type="ECO:0008006" key="10">
    <source>
        <dbReference type="Google" id="ProtNLM"/>
    </source>
</evidence>